<gene>
    <name evidence="2" type="ORF">CEXT_145621</name>
</gene>
<reference evidence="2 3" key="1">
    <citation type="submission" date="2021-06" db="EMBL/GenBank/DDBJ databases">
        <title>Caerostris extrusa draft genome.</title>
        <authorList>
            <person name="Kono N."/>
            <person name="Arakawa K."/>
        </authorList>
    </citation>
    <scope>NUCLEOTIDE SEQUENCE [LARGE SCALE GENOMIC DNA]</scope>
</reference>
<dbReference type="EMBL" id="BPLR01015853">
    <property type="protein sequence ID" value="GIY79158.1"/>
    <property type="molecule type" value="Genomic_DNA"/>
</dbReference>
<keyword evidence="3" id="KW-1185">Reference proteome</keyword>
<organism evidence="2 3">
    <name type="scientific">Caerostris extrusa</name>
    <name type="common">Bark spider</name>
    <name type="synonym">Caerostris bankana</name>
    <dbReference type="NCBI Taxonomy" id="172846"/>
    <lineage>
        <taxon>Eukaryota</taxon>
        <taxon>Metazoa</taxon>
        <taxon>Ecdysozoa</taxon>
        <taxon>Arthropoda</taxon>
        <taxon>Chelicerata</taxon>
        <taxon>Arachnida</taxon>
        <taxon>Araneae</taxon>
        <taxon>Araneomorphae</taxon>
        <taxon>Entelegynae</taxon>
        <taxon>Araneoidea</taxon>
        <taxon>Araneidae</taxon>
        <taxon>Caerostris</taxon>
    </lineage>
</organism>
<evidence type="ECO:0000256" key="1">
    <source>
        <dbReference type="SAM" id="MobiDB-lite"/>
    </source>
</evidence>
<proteinExistence type="predicted"/>
<protein>
    <submittedName>
        <fullName evidence="2">Uncharacterized protein</fullName>
    </submittedName>
</protein>
<dbReference type="Proteomes" id="UP001054945">
    <property type="component" value="Unassembled WGS sequence"/>
</dbReference>
<dbReference type="AlphaFoldDB" id="A0AAV4WC28"/>
<evidence type="ECO:0000313" key="3">
    <source>
        <dbReference type="Proteomes" id="UP001054945"/>
    </source>
</evidence>
<sequence length="161" mass="18244">MFVWFPARAELENSRMSLTKKEEKFYFKLRPCCVIQQGSRASKTSLPITRLLPPQLYNQCSPCPHTPRTFNCELVTPNTISISPRLLMTFRAAARTPSYYSPSILELLPKCRTTNFRNCKGSGQQRQKAVGKPVPNFWGSDNPADPNGPFLHRNVLLNSSP</sequence>
<comment type="caution">
    <text evidence="2">The sequence shown here is derived from an EMBL/GenBank/DDBJ whole genome shotgun (WGS) entry which is preliminary data.</text>
</comment>
<feature type="region of interest" description="Disordered" evidence="1">
    <location>
        <begin position="120"/>
        <end position="146"/>
    </location>
</feature>
<accession>A0AAV4WC28</accession>
<name>A0AAV4WC28_CAEEX</name>
<evidence type="ECO:0000313" key="2">
    <source>
        <dbReference type="EMBL" id="GIY79158.1"/>
    </source>
</evidence>